<evidence type="ECO:0000313" key="14">
    <source>
        <dbReference type="EMBL" id="SFU93741.1"/>
    </source>
</evidence>
<comment type="subunit">
    <text evidence="3 10">Homodimer.</text>
</comment>
<keyword evidence="4 10" id="KW-0963">Cytoplasm</keyword>
<dbReference type="InterPro" id="IPR000740">
    <property type="entry name" value="GrpE"/>
</dbReference>
<dbReference type="Pfam" id="PF01025">
    <property type="entry name" value="GrpE"/>
    <property type="match status" value="1"/>
</dbReference>
<keyword evidence="15" id="KW-1185">Reference proteome</keyword>
<dbReference type="Gene3D" id="3.90.20.20">
    <property type="match status" value="1"/>
</dbReference>
<keyword evidence="6 10" id="KW-0143">Chaperone</keyword>
<evidence type="ECO:0000256" key="6">
    <source>
        <dbReference type="ARBA" id="ARBA00023186"/>
    </source>
</evidence>
<dbReference type="GO" id="GO:0000774">
    <property type="term" value="F:adenyl-nucleotide exchange factor activity"/>
    <property type="evidence" value="ECO:0007669"/>
    <property type="project" value="InterPro"/>
</dbReference>
<dbReference type="Proteomes" id="UP000183508">
    <property type="component" value="Unassembled WGS sequence"/>
</dbReference>
<evidence type="ECO:0000256" key="10">
    <source>
        <dbReference type="HAMAP-Rule" id="MF_01151"/>
    </source>
</evidence>
<sequence>MKREDEEHKRDRTEDGAQSATADEAAAGEAQREAPEGAAQPEAGAAVAEEPAVDAAEPKPDADEGAGAPDAAAEVARLSDEVERLRQQLLRARADFDNFRRRTRQEQEELQWFANKQLLAELLPVVDNFERALAAAGAEASELRTGVEMVHRQLLGILEKFGVTPVPSVGEKFDPAVHEAVMQEPAGDGAEPGVVVQELQRGYMLRDKVLRPAMVKVTV</sequence>
<protein>
    <recommendedName>
        <fullName evidence="8 10">Protein GrpE</fullName>
    </recommendedName>
    <alternativeName>
        <fullName evidence="9 10">HSP-70 cofactor</fullName>
    </alternativeName>
</protein>
<dbReference type="GO" id="GO:0042803">
    <property type="term" value="F:protein homodimerization activity"/>
    <property type="evidence" value="ECO:0007669"/>
    <property type="project" value="InterPro"/>
</dbReference>
<evidence type="ECO:0000313" key="15">
    <source>
        <dbReference type="Proteomes" id="UP000183508"/>
    </source>
</evidence>
<feature type="compositionally biased region" description="Low complexity" evidence="13">
    <location>
        <begin position="36"/>
        <end position="55"/>
    </location>
</feature>
<comment type="function">
    <text evidence="7 10 11">Participates actively in the response to hyperosmotic and heat shock by preventing the aggregation of stress-denatured proteins, in association with DnaK and GrpE. It is the nucleotide exchange factor for DnaK and may function as a thermosensor. Unfolded proteins bind initially to DnaJ; upon interaction with the DnaJ-bound protein, DnaK hydrolyzes its bound ATP, resulting in the formation of a stable complex. GrpE releases ADP from DnaK; ATP binding to DnaK triggers the release of the substrate protein, thus completing the reaction cycle. Several rounds of ATP-dependent interactions between DnaJ, DnaK and GrpE are required for fully efficient folding.</text>
</comment>
<feature type="region of interest" description="Disordered" evidence="13">
    <location>
        <begin position="1"/>
        <end position="73"/>
    </location>
</feature>
<dbReference type="GO" id="GO:0051087">
    <property type="term" value="F:protein-folding chaperone binding"/>
    <property type="evidence" value="ECO:0007669"/>
    <property type="project" value="InterPro"/>
</dbReference>
<dbReference type="GO" id="GO:0005737">
    <property type="term" value="C:cytoplasm"/>
    <property type="evidence" value="ECO:0007669"/>
    <property type="project" value="UniProtKB-SubCell"/>
</dbReference>
<dbReference type="Gene3D" id="2.30.22.10">
    <property type="entry name" value="Head domain of nucleotide exchange factor GrpE"/>
    <property type="match status" value="1"/>
</dbReference>
<dbReference type="RefSeq" id="WP_074953677.1">
    <property type="nucleotide sequence ID" value="NZ_FPBV01000014.1"/>
</dbReference>
<name>A0A1I7K8K2_9BACL</name>
<dbReference type="NCBIfam" id="NF010738">
    <property type="entry name" value="PRK14140.1"/>
    <property type="match status" value="1"/>
</dbReference>
<dbReference type="FunFam" id="2.30.22.10:FF:000001">
    <property type="entry name" value="Protein GrpE"/>
    <property type="match status" value="1"/>
</dbReference>
<accession>A0A1I7K8K2</accession>
<evidence type="ECO:0000256" key="7">
    <source>
        <dbReference type="ARBA" id="ARBA00053401"/>
    </source>
</evidence>
<dbReference type="PROSITE" id="PS01071">
    <property type="entry name" value="GRPE"/>
    <property type="match status" value="1"/>
</dbReference>
<dbReference type="AlphaFoldDB" id="A0A1I7K8K2"/>
<reference evidence="15" key="1">
    <citation type="submission" date="2016-10" db="EMBL/GenBank/DDBJ databases">
        <authorList>
            <person name="Varghese N."/>
        </authorList>
    </citation>
    <scope>NUCLEOTIDE SEQUENCE [LARGE SCALE GENOMIC DNA]</scope>
    <source>
        <strain evidence="15">DSM 17980</strain>
    </source>
</reference>
<evidence type="ECO:0000256" key="11">
    <source>
        <dbReference type="RuleBase" id="RU000639"/>
    </source>
</evidence>
<evidence type="ECO:0000256" key="13">
    <source>
        <dbReference type="SAM" id="MobiDB-lite"/>
    </source>
</evidence>
<evidence type="ECO:0000256" key="12">
    <source>
        <dbReference type="RuleBase" id="RU004478"/>
    </source>
</evidence>
<evidence type="ECO:0000256" key="3">
    <source>
        <dbReference type="ARBA" id="ARBA00011738"/>
    </source>
</evidence>
<dbReference type="InterPro" id="IPR009012">
    <property type="entry name" value="GrpE_head"/>
</dbReference>
<evidence type="ECO:0000256" key="5">
    <source>
        <dbReference type="ARBA" id="ARBA00023016"/>
    </source>
</evidence>
<dbReference type="CDD" id="cd00446">
    <property type="entry name" value="GrpE"/>
    <property type="match status" value="1"/>
</dbReference>
<keyword evidence="5 10" id="KW-0346">Stress response</keyword>
<dbReference type="PRINTS" id="PR00773">
    <property type="entry name" value="GRPEPROTEIN"/>
</dbReference>
<feature type="compositionally biased region" description="Low complexity" evidence="13">
    <location>
        <begin position="16"/>
        <end position="29"/>
    </location>
</feature>
<evidence type="ECO:0000256" key="4">
    <source>
        <dbReference type="ARBA" id="ARBA00022490"/>
    </source>
</evidence>
<evidence type="ECO:0000256" key="8">
    <source>
        <dbReference type="ARBA" id="ARBA00072274"/>
    </source>
</evidence>
<dbReference type="InterPro" id="IPR013805">
    <property type="entry name" value="GrpE_CC"/>
</dbReference>
<dbReference type="PANTHER" id="PTHR21237">
    <property type="entry name" value="GRPE PROTEIN"/>
    <property type="match status" value="1"/>
</dbReference>
<evidence type="ECO:0000256" key="2">
    <source>
        <dbReference type="ARBA" id="ARBA00009054"/>
    </source>
</evidence>
<dbReference type="STRING" id="392015.SAMN05421543_11452"/>
<gene>
    <name evidence="10" type="primary">grpE</name>
    <name evidence="14" type="ORF">SAMN05421543_11452</name>
</gene>
<evidence type="ECO:0000256" key="9">
    <source>
        <dbReference type="ARBA" id="ARBA00076414"/>
    </source>
</evidence>
<dbReference type="OrthoDB" id="9812586at2"/>
<dbReference type="EMBL" id="FPBV01000014">
    <property type="protein sequence ID" value="SFU93741.1"/>
    <property type="molecule type" value="Genomic_DNA"/>
</dbReference>
<dbReference type="SUPFAM" id="SSF58014">
    <property type="entry name" value="Coiled-coil domain of nucleotide exchange factor GrpE"/>
    <property type="match status" value="1"/>
</dbReference>
<dbReference type="HAMAP" id="MF_01151">
    <property type="entry name" value="GrpE"/>
    <property type="match status" value="1"/>
</dbReference>
<dbReference type="GO" id="GO:0006457">
    <property type="term" value="P:protein folding"/>
    <property type="evidence" value="ECO:0007669"/>
    <property type="project" value="InterPro"/>
</dbReference>
<comment type="subcellular location">
    <subcellularLocation>
        <location evidence="1 10">Cytoplasm</location>
    </subcellularLocation>
</comment>
<dbReference type="GO" id="GO:0051082">
    <property type="term" value="F:unfolded protein binding"/>
    <property type="evidence" value="ECO:0007669"/>
    <property type="project" value="TreeGrafter"/>
</dbReference>
<evidence type="ECO:0000256" key="1">
    <source>
        <dbReference type="ARBA" id="ARBA00004496"/>
    </source>
</evidence>
<organism evidence="14 15">
    <name type="scientific">Alicyclobacillus macrosporangiidus</name>
    <dbReference type="NCBI Taxonomy" id="392015"/>
    <lineage>
        <taxon>Bacteria</taxon>
        <taxon>Bacillati</taxon>
        <taxon>Bacillota</taxon>
        <taxon>Bacilli</taxon>
        <taxon>Bacillales</taxon>
        <taxon>Alicyclobacillaceae</taxon>
        <taxon>Alicyclobacillus</taxon>
    </lineage>
</organism>
<proteinExistence type="inferred from homology"/>
<dbReference type="PANTHER" id="PTHR21237:SF40">
    <property type="entry name" value="CELL CYCLE AND APOPTOSIS REGULATOR PROTEIN 2"/>
    <property type="match status" value="1"/>
</dbReference>
<feature type="compositionally biased region" description="Basic and acidic residues" evidence="13">
    <location>
        <begin position="1"/>
        <end position="15"/>
    </location>
</feature>
<comment type="similarity">
    <text evidence="2 10 12">Belongs to the GrpE family.</text>
</comment>
<dbReference type="SUPFAM" id="SSF51064">
    <property type="entry name" value="Head domain of nucleotide exchange factor GrpE"/>
    <property type="match status" value="1"/>
</dbReference>